<dbReference type="GO" id="GO:0000139">
    <property type="term" value="C:Golgi membrane"/>
    <property type="evidence" value="ECO:0007669"/>
    <property type="project" value="UniProtKB-SubCell"/>
</dbReference>
<evidence type="ECO:0000256" key="7">
    <source>
        <dbReference type="ARBA" id="ARBA00022989"/>
    </source>
</evidence>
<dbReference type="EMBL" id="UYSG01001593">
    <property type="protein sequence ID" value="VDL47016.1"/>
    <property type="molecule type" value="Genomic_DNA"/>
</dbReference>
<dbReference type="STRING" id="6216.A0A0R3SH87"/>
<keyword evidence="6 10" id="KW-0735">Signal-anchor</keyword>
<evidence type="ECO:0000256" key="2">
    <source>
        <dbReference type="ARBA" id="ARBA00008661"/>
    </source>
</evidence>
<dbReference type="Pfam" id="PF01762">
    <property type="entry name" value="Galactosyl_T"/>
    <property type="match status" value="1"/>
</dbReference>
<dbReference type="OrthoDB" id="2139606at2759"/>
<dbReference type="GO" id="GO:0016758">
    <property type="term" value="F:hexosyltransferase activity"/>
    <property type="evidence" value="ECO:0007669"/>
    <property type="project" value="InterPro"/>
</dbReference>
<comment type="similarity">
    <text evidence="2 10">Belongs to the glycosyltransferase 31 family.</text>
</comment>
<comment type="subcellular location">
    <subcellularLocation>
        <location evidence="1 10">Golgi apparatus membrane</location>
        <topology evidence="1 10">Single-pass type II membrane protein</topology>
    </subcellularLocation>
</comment>
<evidence type="ECO:0000256" key="1">
    <source>
        <dbReference type="ARBA" id="ARBA00004323"/>
    </source>
</evidence>
<dbReference type="AlphaFoldDB" id="A0A0R3SH87"/>
<dbReference type="EC" id="2.4.1.-" evidence="10"/>
<dbReference type="InterPro" id="IPR002659">
    <property type="entry name" value="Glyco_trans_31"/>
</dbReference>
<evidence type="ECO:0000313" key="12">
    <source>
        <dbReference type="Proteomes" id="UP000274504"/>
    </source>
</evidence>
<gene>
    <name evidence="11" type="ORF">HDID_LOCUS4300</name>
</gene>
<evidence type="ECO:0000313" key="13">
    <source>
        <dbReference type="WBParaSite" id="HDID_0000430201-mRNA-1"/>
    </source>
</evidence>
<dbReference type="Proteomes" id="UP000274504">
    <property type="component" value="Unassembled WGS sequence"/>
</dbReference>
<evidence type="ECO:0000256" key="6">
    <source>
        <dbReference type="ARBA" id="ARBA00022968"/>
    </source>
</evidence>
<evidence type="ECO:0000256" key="4">
    <source>
        <dbReference type="ARBA" id="ARBA00022679"/>
    </source>
</evidence>
<evidence type="ECO:0000256" key="5">
    <source>
        <dbReference type="ARBA" id="ARBA00022692"/>
    </source>
</evidence>
<reference evidence="13" key="1">
    <citation type="submission" date="2017-02" db="UniProtKB">
        <authorList>
            <consortium name="WormBaseParasite"/>
        </authorList>
    </citation>
    <scope>IDENTIFICATION</scope>
</reference>
<evidence type="ECO:0000313" key="11">
    <source>
        <dbReference type="EMBL" id="VDL47016.1"/>
    </source>
</evidence>
<evidence type="ECO:0000256" key="9">
    <source>
        <dbReference type="ARBA" id="ARBA00023136"/>
    </source>
</evidence>
<keyword evidence="8 10" id="KW-0333">Golgi apparatus</keyword>
<dbReference type="GO" id="GO:0006493">
    <property type="term" value="P:protein O-linked glycosylation"/>
    <property type="evidence" value="ECO:0007669"/>
    <property type="project" value="TreeGrafter"/>
</dbReference>
<dbReference type="PANTHER" id="PTHR11214:SF3">
    <property type="entry name" value="BETA-1,3-GALACTOSYLTRANSFERASE 6"/>
    <property type="match status" value="1"/>
</dbReference>
<evidence type="ECO:0000256" key="10">
    <source>
        <dbReference type="RuleBase" id="RU363063"/>
    </source>
</evidence>
<keyword evidence="4" id="KW-0808">Transferase</keyword>
<sequence>MKILALIFGVRANITRRLRVLALLCLVWIISLAFFTVSVQRQPSRWPLNFQKRHGLYEISLEYTVGNGETQRIRIPESAVIPNGRTYVFLDHEDLEEISDDEWVRPINPIVYRGYPQAIDLQDTVSRVMTQRPIIEANIYHPLNGAVYKFVSIAKSVCYPDNNDSYNYDIIVIVKISVSAFERRQLFRKTYGNWVNENAGRFTGLRIGLVFSMGMPRARADRTFVRGSREFELWGRSGDGLEPKALKNTRYLLAKETNEYGDLVIGAFEDTYFNLTMKTHYSFIWASTFCRETRPDFLFIDEDIPFSPQALDLMISSMPKFHRMNLFHGKVETKNVPIRFGSQDDQRWAVLKSEVPFPLYAPYLQGIYIVVGFSQVERIALGMMFTKYFPIEDAWLGLVANRLDIVARNIHEFIERKDMLIEDRSAFEPVDSKIFSR</sequence>
<dbReference type="PANTHER" id="PTHR11214">
    <property type="entry name" value="BETA-1,3-N-ACETYLGLUCOSAMINYLTRANSFERASE"/>
    <property type="match status" value="1"/>
</dbReference>
<organism evidence="13">
    <name type="scientific">Hymenolepis diminuta</name>
    <name type="common">Rat tapeworm</name>
    <dbReference type="NCBI Taxonomy" id="6216"/>
    <lineage>
        <taxon>Eukaryota</taxon>
        <taxon>Metazoa</taxon>
        <taxon>Spiralia</taxon>
        <taxon>Lophotrochozoa</taxon>
        <taxon>Platyhelminthes</taxon>
        <taxon>Cestoda</taxon>
        <taxon>Eucestoda</taxon>
        <taxon>Cyclophyllidea</taxon>
        <taxon>Hymenolepididae</taxon>
        <taxon>Hymenolepis</taxon>
    </lineage>
</organism>
<evidence type="ECO:0000256" key="3">
    <source>
        <dbReference type="ARBA" id="ARBA00022676"/>
    </source>
</evidence>
<reference evidence="11 12" key="2">
    <citation type="submission" date="2018-11" db="EMBL/GenBank/DDBJ databases">
        <authorList>
            <consortium name="Pathogen Informatics"/>
        </authorList>
    </citation>
    <scope>NUCLEOTIDE SEQUENCE [LARGE SCALE GENOMIC DNA]</scope>
</reference>
<accession>A0A0R3SH87</accession>
<dbReference type="WBParaSite" id="HDID_0000430201-mRNA-1">
    <property type="protein sequence ID" value="HDID_0000430201-mRNA-1"/>
    <property type="gene ID" value="HDID_0000430201"/>
</dbReference>
<keyword evidence="7 10" id="KW-1133">Transmembrane helix</keyword>
<keyword evidence="5 10" id="KW-0812">Transmembrane</keyword>
<name>A0A0R3SH87_HYMDI</name>
<evidence type="ECO:0000256" key="8">
    <source>
        <dbReference type="ARBA" id="ARBA00023034"/>
    </source>
</evidence>
<feature type="transmembrane region" description="Helical" evidence="10">
    <location>
        <begin position="20"/>
        <end position="39"/>
    </location>
</feature>
<keyword evidence="3 10" id="KW-0328">Glycosyltransferase</keyword>
<proteinExistence type="inferred from homology"/>
<keyword evidence="9 10" id="KW-0472">Membrane</keyword>
<protein>
    <recommendedName>
        <fullName evidence="10">Hexosyltransferase</fullName>
        <ecNumber evidence="10">2.4.1.-</ecNumber>
    </recommendedName>
</protein>